<feature type="binding site" evidence="4">
    <location>
        <position position="53"/>
    </location>
    <ligand>
        <name>substrate</name>
    </ligand>
</feature>
<evidence type="ECO:0000313" key="7">
    <source>
        <dbReference type="Proteomes" id="UP000095563"/>
    </source>
</evidence>
<comment type="catalytic activity">
    <reaction evidence="5">
        <text>(6S)-5-formyl-5,6,7,8-tetrahydrofolate + ATP = (6R)-5,10-methenyltetrahydrofolate + ADP + phosphate</text>
        <dbReference type="Rhea" id="RHEA:10488"/>
        <dbReference type="ChEBI" id="CHEBI:30616"/>
        <dbReference type="ChEBI" id="CHEBI:43474"/>
        <dbReference type="ChEBI" id="CHEBI:57455"/>
        <dbReference type="ChEBI" id="CHEBI:57457"/>
        <dbReference type="ChEBI" id="CHEBI:456216"/>
        <dbReference type="EC" id="6.3.3.2"/>
    </reaction>
</comment>
<keyword evidence="5" id="KW-0460">Magnesium</keyword>
<feature type="binding site" evidence="4">
    <location>
        <begin position="2"/>
        <end position="6"/>
    </location>
    <ligand>
        <name>ATP</name>
        <dbReference type="ChEBI" id="CHEBI:30616"/>
    </ligand>
</feature>
<dbReference type="NCBIfam" id="TIGR02727">
    <property type="entry name" value="MTHFS_bact"/>
    <property type="match status" value="1"/>
</dbReference>
<dbReference type="GO" id="GO:0046872">
    <property type="term" value="F:metal ion binding"/>
    <property type="evidence" value="ECO:0007669"/>
    <property type="project" value="UniProtKB-KW"/>
</dbReference>
<dbReference type="RefSeq" id="WP_055208443.1">
    <property type="nucleotide sequence ID" value="NZ_CZBO01000006.1"/>
</dbReference>
<proteinExistence type="inferred from homology"/>
<evidence type="ECO:0000256" key="5">
    <source>
        <dbReference type="RuleBase" id="RU361279"/>
    </source>
</evidence>
<dbReference type="EC" id="6.3.3.2" evidence="5"/>
<dbReference type="AlphaFoldDB" id="A0A174UVR0"/>
<dbReference type="GO" id="GO:0009396">
    <property type="term" value="P:folic acid-containing compound biosynthetic process"/>
    <property type="evidence" value="ECO:0007669"/>
    <property type="project" value="TreeGrafter"/>
</dbReference>
<dbReference type="SUPFAM" id="SSF100950">
    <property type="entry name" value="NagB/RpiA/CoA transferase-like"/>
    <property type="match status" value="1"/>
</dbReference>
<gene>
    <name evidence="6" type="primary">yqgN</name>
    <name evidence="6" type="ORF">ERS852568_02559</name>
</gene>
<dbReference type="PANTHER" id="PTHR23407">
    <property type="entry name" value="ATPASE INHIBITOR/5-FORMYLTETRAHYDROFOLATE CYCLO-LIGASE"/>
    <property type="match status" value="1"/>
</dbReference>
<dbReference type="EMBL" id="CZBO01000006">
    <property type="protein sequence ID" value="CUQ26514.1"/>
    <property type="molecule type" value="Genomic_DNA"/>
</dbReference>
<dbReference type="GO" id="GO:0005524">
    <property type="term" value="F:ATP binding"/>
    <property type="evidence" value="ECO:0007669"/>
    <property type="project" value="UniProtKB-KW"/>
</dbReference>
<dbReference type="InterPro" id="IPR024185">
    <property type="entry name" value="FTHF_cligase-like_sf"/>
</dbReference>
<keyword evidence="2 4" id="KW-0547">Nucleotide-binding</keyword>
<name>A0A174UVR0_9CLOT</name>
<sequence length="187" mass="21299">MKKELRKEIIKKRDKLDYIEKAIKDKKIIQKLKDTKAYKEAKGIFVYIGFGSEINTKILIEDALKDGKEVYVPKVIKKEMVFIKINSLENLVTSSYGILEPIGDKSNFNVDNLGLIVMPGLAFDKQGNRLGYGGGYYDKFLSSNKIDAKKIALAYDFQVLDKVPSEEHDIKIDSIITEDKEIEISNK</sequence>
<dbReference type="InterPro" id="IPR037171">
    <property type="entry name" value="NagB/RpiA_transferase-like"/>
</dbReference>
<feature type="binding site" evidence="4">
    <location>
        <position position="48"/>
    </location>
    <ligand>
        <name>substrate</name>
    </ligand>
</feature>
<evidence type="ECO:0000256" key="4">
    <source>
        <dbReference type="PIRSR" id="PIRSR006806-1"/>
    </source>
</evidence>
<dbReference type="PIRSF" id="PIRSF006806">
    <property type="entry name" value="FTHF_cligase"/>
    <property type="match status" value="1"/>
</dbReference>
<dbReference type="PANTHER" id="PTHR23407:SF1">
    <property type="entry name" value="5-FORMYLTETRAHYDROFOLATE CYCLO-LIGASE"/>
    <property type="match status" value="1"/>
</dbReference>
<evidence type="ECO:0000313" key="6">
    <source>
        <dbReference type="EMBL" id="CUQ26514.1"/>
    </source>
</evidence>
<keyword evidence="3 4" id="KW-0067">ATP-binding</keyword>
<dbReference type="InterPro" id="IPR002698">
    <property type="entry name" value="FTHF_cligase"/>
</dbReference>
<dbReference type="Gene3D" id="3.40.50.10420">
    <property type="entry name" value="NagB/RpiA/CoA transferase-like"/>
    <property type="match status" value="1"/>
</dbReference>
<evidence type="ECO:0000256" key="2">
    <source>
        <dbReference type="ARBA" id="ARBA00022741"/>
    </source>
</evidence>
<comment type="similarity">
    <text evidence="1 5">Belongs to the 5-formyltetrahydrofolate cyclo-ligase family.</text>
</comment>
<evidence type="ECO:0000256" key="1">
    <source>
        <dbReference type="ARBA" id="ARBA00010638"/>
    </source>
</evidence>
<keyword evidence="6" id="KW-0436">Ligase</keyword>
<comment type="cofactor">
    <cofactor evidence="5">
        <name>Mg(2+)</name>
        <dbReference type="ChEBI" id="CHEBI:18420"/>
    </cofactor>
</comment>
<protein>
    <recommendedName>
        <fullName evidence="5">5-formyltetrahydrofolate cyclo-ligase</fullName>
        <ecNumber evidence="5">6.3.3.2</ecNumber>
    </recommendedName>
</protein>
<accession>A0A174UVR0</accession>
<feature type="binding site" evidence="4">
    <location>
        <begin position="129"/>
        <end position="137"/>
    </location>
    <ligand>
        <name>ATP</name>
        <dbReference type="ChEBI" id="CHEBI:30616"/>
    </ligand>
</feature>
<dbReference type="GO" id="GO:0035999">
    <property type="term" value="P:tetrahydrofolate interconversion"/>
    <property type="evidence" value="ECO:0007669"/>
    <property type="project" value="TreeGrafter"/>
</dbReference>
<keyword evidence="5" id="KW-0479">Metal-binding</keyword>
<evidence type="ECO:0000256" key="3">
    <source>
        <dbReference type="ARBA" id="ARBA00022840"/>
    </source>
</evidence>
<dbReference type="Proteomes" id="UP000095563">
    <property type="component" value="Unassembled WGS sequence"/>
</dbReference>
<organism evidence="6 7">
    <name type="scientific">Clostridium baratii</name>
    <dbReference type="NCBI Taxonomy" id="1561"/>
    <lineage>
        <taxon>Bacteria</taxon>
        <taxon>Bacillati</taxon>
        <taxon>Bacillota</taxon>
        <taxon>Clostridia</taxon>
        <taxon>Eubacteriales</taxon>
        <taxon>Clostridiaceae</taxon>
        <taxon>Clostridium</taxon>
    </lineage>
</organism>
<dbReference type="GO" id="GO:0030272">
    <property type="term" value="F:5-formyltetrahydrofolate cyclo-ligase activity"/>
    <property type="evidence" value="ECO:0007669"/>
    <property type="project" value="UniProtKB-EC"/>
</dbReference>
<reference evidence="6 7" key="1">
    <citation type="submission" date="2015-09" db="EMBL/GenBank/DDBJ databases">
        <authorList>
            <consortium name="Pathogen Informatics"/>
        </authorList>
    </citation>
    <scope>NUCLEOTIDE SEQUENCE [LARGE SCALE GENOMIC DNA]</scope>
    <source>
        <strain evidence="6 7">2789STDY5834956</strain>
    </source>
</reference>
<dbReference type="Pfam" id="PF01812">
    <property type="entry name" value="5-FTHF_cyc-lig"/>
    <property type="match status" value="1"/>
</dbReference>